<organism evidence="2 3">
    <name type="scientific">Tuber melanosporum (strain Mel28)</name>
    <name type="common">Perigord black truffle</name>
    <dbReference type="NCBI Taxonomy" id="656061"/>
    <lineage>
        <taxon>Eukaryota</taxon>
        <taxon>Fungi</taxon>
        <taxon>Dikarya</taxon>
        <taxon>Ascomycota</taxon>
        <taxon>Pezizomycotina</taxon>
        <taxon>Pezizomycetes</taxon>
        <taxon>Pezizales</taxon>
        <taxon>Tuberaceae</taxon>
        <taxon>Tuber</taxon>
    </lineage>
</organism>
<dbReference type="OMA" id="RIDEPPE"/>
<protein>
    <submittedName>
        <fullName evidence="2">(Perigord truffle) hypothetical protein</fullName>
    </submittedName>
</protein>
<dbReference type="PANTHER" id="PTHR39609:SF1">
    <property type="entry name" value="RFEG"/>
    <property type="match status" value="1"/>
</dbReference>
<feature type="compositionally biased region" description="Polar residues" evidence="1">
    <location>
        <begin position="116"/>
        <end position="127"/>
    </location>
</feature>
<dbReference type="KEGG" id="tml:GSTUM_00004058001"/>
<dbReference type="AlphaFoldDB" id="D5G4D3"/>
<feature type="compositionally biased region" description="Low complexity" evidence="1">
    <location>
        <begin position="242"/>
        <end position="260"/>
    </location>
</feature>
<keyword evidence="3" id="KW-1185">Reference proteome</keyword>
<feature type="compositionally biased region" description="Polar residues" evidence="1">
    <location>
        <begin position="210"/>
        <end position="223"/>
    </location>
</feature>
<reference evidence="2 3" key="1">
    <citation type="journal article" date="2010" name="Nature">
        <title>Perigord black truffle genome uncovers evolutionary origins and mechanisms of symbiosis.</title>
        <authorList>
            <person name="Martin F."/>
            <person name="Kohler A."/>
            <person name="Murat C."/>
            <person name="Balestrini R."/>
            <person name="Coutinho P.M."/>
            <person name="Jaillon O."/>
            <person name="Montanini B."/>
            <person name="Morin E."/>
            <person name="Noel B."/>
            <person name="Percudani R."/>
            <person name="Porcel B."/>
            <person name="Rubini A."/>
            <person name="Amicucci A."/>
            <person name="Amselem J."/>
            <person name="Anthouard V."/>
            <person name="Arcioni S."/>
            <person name="Artiguenave F."/>
            <person name="Aury J.M."/>
            <person name="Ballario P."/>
            <person name="Bolchi A."/>
            <person name="Brenna A."/>
            <person name="Brun A."/>
            <person name="Buee M."/>
            <person name="Cantarel B."/>
            <person name="Chevalier G."/>
            <person name="Couloux A."/>
            <person name="Da Silva C."/>
            <person name="Denoeud F."/>
            <person name="Duplessis S."/>
            <person name="Ghignone S."/>
            <person name="Hilselberger B."/>
            <person name="Iotti M."/>
            <person name="Marcais B."/>
            <person name="Mello A."/>
            <person name="Miranda M."/>
            <person name="Pacioni G."/>
            <person name="Quesneville H."/>
            <person name="Riccioni C."/>
            <person name="Ruotolo R."/>
            <person name="Splivallo R."/>
            <person name="Stocchi V."/>
            <person name="Tisserant E."/>
            <person name="Viscomi A.R."/>
            <person name="Zambonelli A."/>
            <person name="Zampieri E."/>
            <person name="Henrissat B."/>
            <person name="Lebrun M.H."/>
            <person name="Paolocci F."/>
            <person name="Bonfante P."/>
            <person name="Ottonello S."/>
            <person name="Wincker P."/>
        </authorList>
    </citation>
    <scope>NUCLEOTIDE SEQUENCE [LARGE SCALE GENOMIC DNA]</scope>
    <source>
        <strain evidence="2 3">Mel28</strain>
    </source>
</reference>
<feature type="compositionally biased region" description="Pro residues" evidence="1">
    <location>
        <begin position="128"/>
        <end position="140"/>
    </location>
</feature>
<dbReference type="EMBL" id="FN429986">
    <property type="protein sequence ID" value="CAZ79376.1"/>
    <property type="molecule type" value="Genomic_DNA"/>
</dbReference>
<dbReference type="GeneID" id="9185001"/>
<evidence type="ECO:0000256" key="1">
    <source>
        <dbReference type="SAM" id="MobiDB-lite"/>
    </source>
</evidence>
<proteinExistence type="predicted"/>
<feature type="compositionally biased region" description="Pro residues" evidence="1">
    <location>
        <begin position="166"/>
        <end position="175"/>
    </location>
</feature>
<dbReference type="HOGENOM" id="CLU_1070353_0_0_1"/>
<dbReference type="eggNOG" id="ENOG502SQKQ">
    <property type="taxonomic scope" value="Eukaryota"/>
</dbReference>
<dbReference type="PANTHER" id="PTHR39609">
    <property type="entry name" value="RFEG-RELATED"/>
    <property type="match status" value="1"/>
</dbReference>
<dbReference type="RefSeq" id="XP_002835255.1">
    <property type="nucleotide sequence ID" value="XM_002835209.1"/>
</dbReference>
<sequence length="260" mass="28754">MTSHGGGGYQPNYGAGYDGSSRQEMLPFFLPGEGIKRQVIQTDLPRYLGNNALSRPGWDKGVPGYWYTGYRPLTDAQVQSLKQDSQKWSSERELMSHRYPGHELPGYERSATFRDSLQTNSDGNNPNHPYPSFPPIPGPPAGSFQQYGSGQASYHHPTPYSAQPAPSGPGIPPAPNNDRSRFEYVPSAEGGKWWDRSSGQYVQSYPPPENSSTTGTRPTQNEPPTGAPDETDLPYRRPTEPNPGTEPTGYYGPTHYYPRN</sequence>
<evidence type="ECO:0000313" key="3">
    <source>
        <dbReference type="Proteomes" id="UP000006911"/>
    </source>
</evidence>
<dbReference type="InParanoid" id="D5G4D3"/>
<name>D5G4D3_TUBMM</name>
<feature type="compositionally biased region" description="Polar residues" evidence="1">
    <location>
        <begin position="143"/>
        <end position="152"/>
    </location>
</feature>
<accession>D5G4D3</accession>
<dbReference type="STRING" id="656061.D5G4D3"/>
<dbReference type="Proteomes" id="UP000006911">
    <property type="component" value="Unassembled WGS sequence"/>
</dbReference>
<gene>
    <name evidence="2" type="ORF">GSTUM_00004058001</name>
</gene>
<evidence type="ECO:0000313" key="2">
    <source>
        <dbReference type="EMBL" id="CAZ79376.1"/>
    </source>
</evidence>
<feature type="region of interest" description="Disordered" evidence="1">
    <location>
        <begin position="116"/>
        <end position="260"/>
    </location>
</feature>